<dbReference type="AlphaFoldDB" id="A0A0F7UPG5"/>
<protein>
    <submittedName>
        <fullName evidence="1">Uncharacterized protein</fullName>
    </submittedName>
</protein>
<organism evidence="1">
    <name type="scientific">Toxoplasma gondii (strain ATCC 50861 / VEG)</name>
    <dbReference type="NCBI Taxonomy" id="432359"/>
    <lineage>
        <taxon>Eukaryota</taxon>
        <taxon>Sar</taxon>
        <taxon>Alveolata</taxon>
        <taxon>Apicomplexa</taxon>
        <taxon>Conoidasida</taxon>
        <taxon>Coccidia</taxon>
        <taxon>Eucoccidiorida</taxon>
        <taxon>Eimeriorina</taxon>
        <taxon>Sarcocystidae</taxon>
        <taxon>Toxoplasma</taxon>
    </lineage>
</organism>
<name>A0A0F7UPG5_TOXGV</name>
<reference evidence="1" key="1">
    <citation type="journal article" date="2015" name="PLoS ONE">
        <title>Comprehensive Evaluation of Toxoplasma gondii VEG and Neospora caninum LIV Genomes with Tachyzoite Stage Transcriptome and Proteome Defines Novel Transcript Features.</title>
        <authorList>
            <person name="Ramaprasad A."/>
            <person name="Mourier T."/>
            <person name="Naeem R."/>
            <person name="Malas T.B."/>
            <person name="Moussa E."/>
            <person name="Panigrahi A."/>
            <person name="Vermont S.J."/>
            <person name="Otto T.D."/>
            <person name="Wastling J."/>
            <person name="Pain A."/>
        </authorList>
    </citation>
    <scope>NUCLEOTIDE SEQUENCE</scope>
    <source>
        <strain evidence="1">VEG</strain>
    </source>
</reference>
<sequence length="125" mass="13497">MVETRGESSVRRSLPGRSRTVTLALCFFVCLLCYSSEKVLQILGPGIFPRADASGTLKVEAAGPLANTRGATEASTPKHNSTKAAVDALREAAVEEWQQLIDAERAWEEAWVRAAFENSTKSNGS</sequence>
<gene>
    <name evidence="1" type="ORF">BN1205_059280</name>
</gene>
<dbReference type="EMBL" id="LN714490">
    <property type="protein sequence ID" value="CEL71834.1"/>
    <property type="molecule type" value="Genomic_DNA"/>
</dbReference>
<evidence type="ECO:0000313" key="1">
    <source>
        <dbReference type="EMBL" id="CEL71834.1"/>
    </source>
</evidence>
<accession>A0A0F7UPG5</accession>
<proteinExistence type="predicted"/>